<dbReference type="InterPro" id="IPR051091">
    <property type="entry name" value="O-Glucosyltr/Glycosyltrsf_90"/>
</dbReference>
<proteinExistence type="inferred from homology"/>
<sequence length="961" mass="107400">MANYGGSQLAALCAAASFVWLSYTLGRQSLYETPRVSAALLLLFSGITTFGVSFFSAWLPGANGRFDDEIVSTKAPAADLPRRPRRFFLPLVIACIALRVEIFNHVTQNLQCSKPGLEVFIPLALVGYDLARNRKIRLSTHDPDDDISNTIFDDLRVWVWQVWQSSAMLLLSAAIFVFGAYNSVLPSSKSTYICLSSDQGSRVRLLQYFGVFLDTVIIVALWRILAWARTTRSRLRLLSGILLFSSFLSLPVLGYQAFGMFSAGTSDTTALPSLLFRRAGPSSIYYFDIFVDSLVFAAFFVSSTLFTCESSPLSLSSVIVFIYSLISAAHKMLLVGTFEEVSRFRAAIPLIIICAGFPTFLYASNIRKVLFLPRAFLVLLLIPLLIAAIVFALLKDPVLDRHPVDRLVYDARIEVDRWLTRASVSKTLPIAVQEYQERNHGRNPPPNFGTWYQFATYRESPIIDNFAQIEDDIWPFWGIKPEKIRDDITEVSKAPGIGLVTVKDGKVSYRPTDDESHRKVLDGLVDLISVFASSLPDMELPINLLDRPRVLTPWDDIHRHTEAAKKQKFKLLSRRGEAEAPPDDAGAAERKATSPDANKLAVSTLSEFKKQAGLACPPGSAARAGFDWNVRDFCSKCVEPHSEGQFLKYADLSRDICLQPDISQVHGFYMNLMPPAPYNNLVPMFSRSKPSIYNDILIPLGPADDTKDQDTGAEFNIKSDRLVWRGDAGKSYGAILPPLSRGGHQERLSHLINNASSNDEAIVLLPTPGKKNAFAYGRVSLQDLNTALPFDGGISDWSACSGPGCNAAKQELGVAPEAPPEFMSRYILLTDGDEGPPRDVLRVLRSKSLPFVASIFKEWYTERLMPWVHYVPIDLRFHGLHSTLAYFTGLKGRGKVNGREMELEARMEDAKWISEQGRRWADKAIRAEDMQIYLFRLLLEWGRLIQDDRDEIGFVLEKDAN</sequence>
<feature type="transmembrane region" description="Helical" evidence="4">
    <location>
        <begin position="284"/>
        <end position="306"/>
    </location>
</feature>
<comment type="caution">
    <text evidence="6">The sequence shown here is derived from an EMBL/GenBank/DDBJ whole genome shotgun (WGS) entry which is preliminary data.</text>
</comment>
<dbReference type="PANTHER" id="PTHR12203">
    <property type="entry name" value="KDEL LYS-ASP-GLU-LEU CONTAINING - RELATED"/>
    <property type="match status" value="1"/>
</dbReference>
<feature type="transmembrane region" description="Helical" evidence="4">
    <location>
        <begin position="38"/>
        <end position="59"/>
    </location>
</feature>
<feature type="transmembrane region" description="Helical" evidence="4">
    <location>
        <begin position="87"/>
        <end position="106"/>
    </location>
</feature>
<feature type="transmembrane region" description="Helical" evidence="4">
    <location>
        <begin position="237"/>
        <end position="264"/>
    </location>
</feature>
<feature type="transmembrane region" description="Helical" evidence="4">
    <location>
        <begin position="166"/>
        <end position="185"/>
    </location>
</feature>
<feature type="transmembrane region" description="Helical" evidence="4">
    <location>
        <begin position="6"/>
        <end position="26"/>
    </location>
</feature>
<evidence type="ECO:0000256" key="1">
    <source>
        <dbReference type="ARBA" id="ARBA00010118"/>
    </source>
</evidence>
<protein>
    <submittedName>
        <fullName evidence="6">Capsular associated protein</fullName>
    </submittedName>
</protein>
<evidence type="ECO:0000313" key="7">
    <source>
        <dbReference type="Proteomes" id="UP001174694"/>
    </source>
</evidence>
<feature type="domain" description="Glycosyl transferase CAP10" evidence="5">
    <location>
        <begin position="660"/>
        <end position="948"/>
    </location>
</feature>
<keyword evidence="2" id="KW-0808">Transferase</keyword>
<keyword evidence="4" id="KW-0472">Membrane</keyword>
<evidence type="ECO:0000256" key="3">
    <source>
        <dbReference type="SAM" id="MobiDB-lite"/>
    </source>
</evidence>
<keyword evidence="4" id="KW-0812">Transmembrane</keyword>
<keyword evidence="4" id="KW-1133">Transmembrane helix</keyword>
<dbReference type="SMART" id="SM00672">
    <property type="entry name" value="CAP10"/>
    <property type="match status" value="1"/>
</dbReference>
<gene>
    <name evidence="6" type="ORF">NKR23_g2757</name>
</gene>
<feature type="transmembrane region" description="Helical" evidence="4">
    <location>
        <begin position="318"/>
        <end position="338"/>
    </location>
</feature>
<comment type="similarity">
    <text evidence="1">Belongs to the glycosyltransferase 90 family.</text>
</comment>
<dbReference type="Proteomes" id="UP001174694">
    <property type="component" value="Unassembled WGS sequence"/>
</dbReference>
<organism evidence="6 7">
    <name type="scientific">Pleurostoma richardsiae</name>
    <dbReference type="NCBI Taxonomy" id="41990"/>
    <lineage>
        <taxon>Eukaryota</taxon>
        <taxon>Fungi</taxon>
        <taxon>Dikarya</taxon>
        <taxon>Ascomycota</taxon>
        <taxon>Pezizomycotina</taxon>
        <taxon>Sordariomycetes</taxon>
        <taxon>Sordariomycetidae</taxon>
        <taxon>Calosphaeriales</taxon>
        <taxon>Pleurostomataceae</taxon>
        <taxon>Pleurostoma</taxon>
    </lineage>
</organism>
<evidence type="ECO:0000313" key="6">
    <source>
        <dbReference type="EMBL" id="KAJ9151953.1"/>
    </source>
</evidence>
<evidence type="ECO:0000259" key="5">
    <source>
        <dbReference type="SMART" id="SM00672"/>
    </source>
</evidence>
<accession>A0AA38VXT1</accession>
<dbReference type="InterPro" id="IPR006598">
    <property type="entry name" value="CAP10"/>
</dbReference>
<name>A0AA38VXT1_9PEZI</name>
<dbReference type="GO" id="GO:0016740">
    <property type="term" value="F:transferase activity"/>
    <property type="evidence" value="ECO:0007669"/>
    <property type="project" value="UniProtKB-KW"/>
</dbReference>
<evidence type="ECO:0000256" key="2">
    <source>
        <dbReference type="ARBA" id="ARBA00022679"/>
    </source>
</evidence>
<keyword evidence="7" id="KW-1185">Reference proteome</keyword>
<dbReference type="AlphaFoldDB" id="A0AA38VXT1"/>
<feature type="transmembrane region" description="Helical" evidence="4">
    <location>
        <begin position="205"/>
        <end position="225"/>
    </location>
</feature>
<dbReference type="PANTHER" id="PTHR12203:SF35">
    <property type="entry name" value="PROTEIN O-GLUCOSYLTRANSFERASE 1"/>
    <property type="match status" value="1"/>
</dbReference>
<dbReference type="EMBL" id="JANBVO010000005">
    <property type="protein sequence ID" value="KAJ9151953.1"/>
    <property type="molecule type" value="Genomic_DNA"/>
</dbReference>
<feature type="transmembrane region" description="Helical" evidence="4">
    <location>
        <begin position="375"/>
        <end position="394"/>
    </location>
</feature>
<feature type="transmembrane region" description="Helical" evidence="4">
    <location>
        <begin position="344"/>
        <end position="363"/>
    </location>
</feature>
<reference evidence="6" key="1">
    <citation type="submission" date="2022-07" db="EMBL/GenBank/DDBJ databases">
        <title>Fungi with potential for degradation of polypropylene.</title>
        <authorList>
            <person name="Gostincar C."/>
        </authorList>
    </citation>
    <scope>NUCLEOTIDE SEQUENCE</scope>
    <source>
        <strain evidence="6">EXF-13308</strain>
    </source>
</reference>
<evidence type="ECO:0000256" key="4">
    <source>
        <dbReference type="SAM" id="Phobius"/>
    </source>
</evidence>
<feature type="region of interest" description="Disordered" evidence="3">
    <location>
        <begin position="570"/>
        <end position="596"/>
    </location>
</feature>